<dbReference type="GO" id="GO:0005829">
    <property type="term" value="C:cytosol"/>
    <property type="evidence" value="ECO:0007669"/>
    <property type="project" value="TreeGrafter"/>
</dbReference>
<dbReference type="Pfam" id="PF01116">
    <property type="entry name" value="F_bP_aldolase"/>
    <property type="match status" value="1"/>
</dbReference>
<comment type="similarity">
    <text evidence="4">Belongs to the class II fructose-bisphosphate aldolase family.</text>
</comment>
<evidence type="ECO:0000256" key="3">
    <source>
        <dbReference type="ARBA" id="ARBA00004714"/>
    </source>
</evidence>
<dbReference type="InterPro" id="IPR013785">
    <property type="entry name" value="Aldolase_TIM"/>
</dbReference>
<organism evidence="10">
    <name type="scientific">hydrothermal vent metagenome</name>
    <dbReference type="NCBI Taxonomy" id="652676"/>
    <lineage>
        <taxon>unclassified sequences</taxon>
        <taxon>metagenomes</taxon>
        <taxon>ecological metagenomes</taxon>
    </lineage>
</organism>
<evidence type="ECO:0000256" key="2">
    <source>
        <dbReference type="ARBA" id="ARBA00001947"/>
    </source>
</evidence>
<dbReference type="GO" id="GO:0006096">
    <property type="term" value="P:glycolytic process"/>
    <property type="evidence" value="ECO:0007669"/>
    <property type="project" value="UniProtKB-UniPathway"/>
</dbReference>
<keyword evidence="8" id="KW-0324">Glycolysis</keyword>
<dbReference type="PIRSF" id="PIRSF001359">
    <property type="entry name" value="F_bP_aldolase_II"/>
    <property type="match status" value="1"/>
</dbReference>
<dbReference type="UniPathway" id="UPA00109">
    <property type="reaction ID" value="UER00183"/>
</dbReference>
<evidence type="ECO:0000256" key="8">
    <source>
        <dbReference type="ARBA" id="ARBA00023152"/>
    </source>
</evidence>
<dbReference type="GO" id="GO:0004332">
    <property type="term" value="F:fructose-bisphosphate aldolase activity"/>
    <property type="evidence" value="ECO:0007669"/>
    <property type="project" value="UniProtKB-EC"/>
</dbReference>
<dbReference type="NCBIfam" id="TIGR01520">
    <property type="entry name" value="FruBisAldo_II_A"/>
    <property type="match status" value="1"/>
</dbReference>
<protein>
    <recommendedName>
        <fullName evidence="5">fructose-bisphosphate aldolase</fullName>
        <ecNumber evidence="5">4.1.2.13</ecNumber>
    </recommendedName>
</protein>
<name>A0A3B0SIB1_9ZZZZ</name>
<dbReference type="Gene3D" id="3.20.20.70">
    <property type="entry name" value="Aldolase class I"/>
    <property type="match status" value="1"/>
</dbReference>
<dbReference type="PANTHER" id="PTHR30559:SF0">
    <property type="entry name" value="FRUCTOSE-BISPHOSPHATE ALDOLASE"/>
    <property type="match status" value="1"/>
</dbReference>
<evidence type="ECO:0000313" key="10">
    <source>
        <dbReference type="EMBL" id="VAW05108.1"/>
    </source>
</evidence>
<reference evidence="10" key="1">
    <citation type="submission" date="2018-06" db="EMBL/GenBank/DDBJ databases">
        <authorList>
            <person name="Zhirakovskaya E."/>
        </authorList>
    </citation>
    <scope>NUCLEOTIDE SEQUENCE</scope>
</reference>
<sequence>MPVASPEQYQAMLDAARDGKYAFPAINIASSETLNAALRGFAEAESDGIIQLSTGGGSFASGTSIGDMALGAQAIAEMGHLLAERYGVLIAFHTDHCQADKVDAFITPLLEVSRQRRARGLGPLFQSHMFDGSAIDLAENLEISARLLAETRELDVVLEIEVGVVGGEEDGVSAEGVPREKLYTTNEDLIATATRLGLGENGRYLLAATFGNVHGVYKPGNVQLRPSVLRDGQAAIREHFGSDARFDFVFHGGSGSELSDIHDAIDFGVIKMNIDTDNQYVFSRAIADHFFSNYDGVLKIDGEVGNKKVYDPRSYLKKAEMAMADRVTQACVELRSDGRSLLS</sequence>
<comment type="pathway">
    <text evidence="3">Carbohydrate degradation; glycolysis; D-glyceraldehyde 3-phosphate and glycerone phosphate from D-glucose: step 4/4.</text>
</comment>
<dbReference type="PANTHER" id="PTHR30559">
    <property type="entry name" value="FRUCTOSE-BISPHOSPHATE ALDOLASE CLASS 2"/>
    <property type="match status" value="1"/>
</dbReference>
<dbReference type="InterPro" id="IPR000771">
    <property type="entry name" value="FBA_II"/>
</dbReference>
<accession>A0A3B0SIB1</accession>
<comment type="cofactor">
    <cofactor evidence="2">
        <name>Zn(2+)</name>
        <dbReference type="ChEBI" id="CHEBI:29105"/>
    </cofactor>
</comment>
<dbReference type="EMBL" id="UOEK01000310">
    <property type="protein sequence ID" value="VAW05108.1"/>
    <property type="molecule type" value="Genomic_DNA"/>
</dbReference>
<keyword evidence="9 10" id="KW-0456">Lyase</keyword>
<evidence type="ECO:0000256" key="1">
    <source>
        <dbReference type="ARBA" id="ARBA00000441"/>
    </source>
</evidence>
<comment type="catalytic activity">
    <reaction evidence="1">
        <text>beta-D-fructose 1,6-bisphosphate = D-glyceraldehyde 3-phosphate + dihydroxyacetone phosphate</text>
        <dbReference type="Rhea" id="RHEA:14729"/>
        <dbReference type="ChEBI" id="CHEBI:32966"/>
        <dbReference type="ChEBI" id="CHEBI:57642"/>
        <dbReference type="ChEBI" id="CHEBI:59776"/>
        <dbReference type="EC" id="4.1.2.13"/>
    </reaction>
</comment>
<dbReference type="SUPFAM" id="SSF51569">
    <property type="entry name" value="Aldolase"/>
    <property type="match status" value="1"/>
</dbReference>
<proteinExistence type="inferred from homology"/>
<dbReference type="NCBIfam" id="NF006628">
    <property type="entry name" value="PRK09197.1"/>
    <property type="match status" value="1"/>
</dbReference>
<keyword evidence="6" id="KW-0479">Metal-binding</keyword>
<keyword evidence="7" id="KW-0862">Zinc</keyword>
<evidence type="ECO:0000256" key="5">
    <source>
        <dbReference type="ARBA" id="ARBA00013068"/>
    </source>
</evidence>
<dbReference type="InterPro" id="IPR006411">
    <property type="entry name" value="Fruct_bisP_bact"/>
</dbReference>
<dbReference type="GO" id="GO:0008270">
    <property type="term" value="F:zinc ion binding"/>
    <property type="evidence" value="ECO:0007669"/>
    <property type="project" value="InterPro"/>
</dbReference>
<dbReference type="NCBIfam" id="TIGR00167">
    <property type="entry name" value="cbbA"/>
    <property type="match status" value="1"/>
</dbReference>
<dbReference type="PROSITE" id="PS00806">
    <property type="entry name" value="ALDOLASE_CLASS_II_2"/>
    <property type="match status" value="1"/>
</dbReference>
<dbReference type="AlphaFoldDB" id="A0A3B0SIB1"/>
<evidence type="ECO:0000256" key="7">
    <source>
        <dbReference type="ARBA" id="ARBA00022833"/>
    </source>
</evidence>
<dbReference type="EC" id="4.1.2.13" evidence="5"/>
<evidence type="ECO:0000256" key="4">
    <source>
        <dbReference type="ARBA" id="ARBA00005812"/>
    </source>
</evidence>
<evidence type="ECO:0000256" key="6">
    <source>
        <dbReference type="ARBA" id="ARBA00022723"/>
    </source>
</evidence>
<evidence type="ECO:0000256" key="9">
    <source>
        <dbReference type="ARBA" id="ARBA00023239"/>
    </source>
</evidence>
<gene>
    <name evidence="10" type="ORF">MNBD_ACTINO02-834</name>
</gene>